<sequence>MKYSILLVEDDREIAINIRNFLVNKNFEVTWATTGKEGWNDFTQGTYHLAIIDLMLPEMDGFTLCQNIRWKSDIPLLILSARHEEDDKVKGLKLGADDYLTKPFSFRELEARLQSHLRRFDRYRGEQNQEDLYHYQGGLSIYPDKKMAYIQNLELPLTVKEFSLLLLLAENSHKTFSKKELYEHIWDQEEVDGNNTITVHIKSLRSKLNDSTKNPHFIQTIWGAGYRFIGVPIHEN</sequence>
<evidence type="ECO:0000313" key="12">
    <source>
        <dbReference type="Proteomes" id="UP001290455"/>
    </source>
</evidence>
<dbReference type="PROSITE" id="PS51755">
    <property type="entry name" value="OMPR_PHOB"/>
    <property type="match status" value="1"/>
</dbReference>
<dbReference type="SMART" id="SM00448">
    <property type="entry name" value="REC"/>
    <property type="match status" value="1"/>
</dbReference>
<dbReference type="InterPro" id="IPR001867">
    <property type="entry name" value="OmpR/PhoB-type_DNA-bd"/>
</dbReference>
<accession>A0ABU5IYA0</accession>
<comment type="caution">
    <text evidence="11">The sequence shown here is derived from an EMBL/GenBank/DDBJ whole genome shotgun (WGS) entry which is preliminary data.</text>
</comment>
<dbReference type="InterPro" id="IPR039420">
    <property type="entry name" value="WalR-like"/>
</dbReference>
<dbReference type="InterPro" id="IPR036388">
    <property type="entry name" value="WH-like_DNA-bd_sf"/>
</dbReference>
<dbReference type="Pfam" id="PF00486">
    <property type="entry name" value="Trans_reg_C"/>
    <property type="match status" value="1"/>
</dbReference>
<dbReference type="CDD" id="cd17574">
    <property type="entry name" value="REC_OmpR"/>
    <property type="match status" value="1"/>
</dbReference>
<evidence type="ECO:0000259" key="9">
    <source>
        <dbReference type="PROSITE" id="PS50110"/>
    </source>
</evidence>
<keyword evidence="4" id="KW-0805">Transcription regulation</keyword>
<dbReference type="PROSITE" id="PS50110">
    <property type="entry name" value="RESPONSE_REGULATORY"/>
    <property type="match status" value="1"/>
</dbReference>
<name>A0ABU5IYA0_9BACI</name>
<dbReference type="PANTHER" id="PTHR48111">
    <property type="entry name" value="REGULATOR OF RPOS"/>
    <property type="match status" value="1"/>
</dbReference>
<dbReference type="PANTHER" id="PTHR48111:SF26">
    <property type="entry name" value="STAGE 0 SPORULATION PROTEIN A HOMOLOG"/>
    <property type="match status" value="1"/>
</dbReference>
<gene>
    <name evidence="11" type="ORF">SM124_09980</name>
</gene>
<dbReference type="Pfam" id="PF00072">
    <property type="entry name" value="Response_reg"/>
    <property type="match status" value="1"/>
</dbReference>
<dbReference type="Gene3D" id="6.10.250.690">
    <property type="match status" value="1"/>
</dbReference>
<keyword evidence="6" id="KW-0804">Transcription</keyword>
<evidence type="ECO:0000259" key="10">
    <source>
        <dbReference type="PROSITE" id="PS51755"/>
    </source>
</evidence>
<dbReference type="InterPro" id="IPR016032">
    <property type="entry name" value="Sig_transdc_resp-reg_C-effctor"/>
</dbReference>
<proteinExistence type="predicted"/>
<feature type="modified residue" description="4-aspartylphosphate" evidence="7">
    <location>
        <position position="53"/>
    </location>
</feature>
<evidence type="ECO:0000256" key="2">
    <source>
        <dbReference type="ARBA" id="ARBA00022553"/>
    </source>
</evidence>
<keyword evidence="12" id="KW-1185">Reference proteome</keyword>
<keyword evidence="5 8" id="KW-0238">DNA-binding</keyword>
<feature type="domain" description="Response regulatory" evidence="9">
    <location>
        <begin position="4"/>
        <end position="117"/>
    </location>
</feature>
<evidence type="ECO:0000256" key="7">
    <source>
        <dbReference type="PROSITE-ProRule" id="PRU00169"/>
    </source>
</evidence>
<evidence type="ECO:0000256" key="6">
    <source>
        <dbReference type="ARBA" id="ARBA00023163"/>
    </source>
</evidence>
<dbReference type="InterPro" id="IPR011006">
    <property type="entry name" value="CheY-like_superfamily"/>
</dbReference>
<dbReference type="RefSeq" id="WP_322446376.1">
    <property type="nucleotide sequence ID" value="NZ_JAXOFX010000005.1"/>
</dbReference>
<reference evidence="11 12" key="1">
    <citation type="submission" date="2023-11" db="EMBL/GenBank/DDBJ databases">
        <title>Bacillus jintuensis, isolated from a mudflat on the Beibu Gulf coast.</title>
        <authorList>
            <person name="Li M."/>
        </authorList>
    </citation>
    <scope>NUCLEOTIDE SEQUENCE [LARGE SCALE GENOMIC DNA]</scope>
    <source>
        <strain evidence="11 12">31A1R</strain>
    </source>
</reference>
<evidence type="ECO:0000256" key="3">
    <source>
        <dbReference type="ARBA" id="ARBA00023012"/>
    </source>
</evidence>
<evidence type="ECO:0000256" key="8">
    <source>
        <dbReference type="PROSITE-ProRule" id="PRU01091"/>
    </source>
</evidence>
<keyword evidence="3" id="KW-0902">Two-component regulatory system</keyword>
<dbReference type="InterPro" id="IPR001789">
    <property type="entry name" value="Sig_transdc_resp-reg_receiver"/>
</dbReference>
<evidence type="ECO:0000313" key="11">
    <source>
        <dbReference type="EMBL" id="MDZ5472075.1"/>
    </source>
</evidence>
<organism evidence="11 12">
    <name type="scientific">Robertmurraya mangrovi</name>
    <dbReference type="NCBI Taxonomy" id="3098077"/>
    <lineage>
        <taxon>Bacteria</taxon>
        <taxon>Bacillati</taxon>
        <taxon>Bacillota</taxon>
        <taxon>Bacilli</taxon>
        <taxon>Bacillales</taxon>
        <taxon>Bacillaceae</taxon>
        <taxon>Robertmurraya</taxon>
    </lineage>
</organism>
<dbReference type="SUPFAM" id="SSF52172">
    <property type="entry name" value="CheY-like"/>
    <property type="match status" value="1"/>
</dbReference>
<dbReference type="Gene3D" id="3.40.50.2300">
    <property type="match status" value="1"/>
</dbReference>
<dbReference type="Gene3D" id="1.10.10.10">
    <property type="entry name" value="Winged helix-like DNA-binding domain superfamily/Winged helix DNA-binding domain"/>
    <property type="match status" value="1"/>
</dbReference>
<dbReference type="SMART" id="SM00862">
    <property type="entry name" value="Trans_reg_C"/>
    <property type="match status" value="1"/>
</dbReference>
<evidence type="ECO:0000256" key="1">
    <source>
        <dbReference type="ARBA" id="ARBA00004496"/>
    </source>
</evidence>
<dbReference type="SUPFAM" id="SSF46894">
    <property type="entry name" value="C-terminal effector domain of the bipartite response regulators"/>
    <property type="match status" value="1"/>
</dbReference>
<protein>
    <submittedName>
        <fullName evidence="11">Response regulator transcription factor</fullName>
    </submittedName>
</protein>
<feature type="domain" description="OmpR/PhoB-type" evidence="10">
    <location>
        <begin position="130"/>
        <end position="230"/>
    </location>
</feature>
<evidence type="ECO:0000256" key="4">
    <source>
        <dbReference type="ARBA" id="ARBA00023015"/>
    </source>
</evidence>
<keyword evidence="2 7" id="KW-0597">Phosphoprotein</keyword>
<evidence type="ECO:0000256" key="5">
    <source>
        <dbReference type="ARBA" id="ARBA00023125"/>
    </source>
</evidence>
<dbReference type="CDD" id="cd00383">
    <property type="entry name" value="trans_reg_C"/>
    <property type="match status" value="1"/>
</dbReference>
<feature type="DNA-binding region" description="OmpR/PhoB-type" evidence="8">
    <location>
        <begin position="130"/>
        <end position="230"/>
    </location>
</feature>
<dbReference type="Proteomes" id="UP001290455">
    <property type="component" value="Unassembled WGS sequence"/>
</dbReference>
<comment type="subcellular location">
    <subcellularLocation>
        <location evidence="1">Cytoplasm</location>
    </subcellularLocation>
</comment>
<dbReference type="EMBL" id="JAXOFX010000005">
    <property type="protein sequence ID" value="MDZ5472075.1"/>
    <property type="molecule type" value="Genomic_DNA"/>
</dbReference>